<name>A0A1Q2U2V1_9CAUD</name>
<sequence>MIPLELSNLLEQASLNATEPNPIIYEITGTFIVPDGHVSIIGIERITGIGNYVSARAEDARVRVRIQPGVYQKEILPFKDDLQFEMIVSTPYGSYLRYYRCIPLSVSDTESLGNTTKELDLSIYDSQNFISLDFQLLDLGFSKLRTVPFSQTFLSARVRDVIHYTLTTETMKLELQGQDQFKGVFIEEPVDNQVVYRQVVIPQGHTDLINVVHFLQEKDYGVYSRGVGSYYDRGEWRVFTLWNSNKYNNSDYTLDIIRIPEDVMPSIEHSYYLNDTNLSIVSSGRAELRNSVDINIQNAGTGAQIISGKAASGDTGQHYNNGQTILTRKDTLTQFRTVERKSGEERINVNPNPTNNVARELSKARVNNGEILTIPWKNGDHYLIRPGMPFRYYYLKGDGSLKMREGTVIGKAYDYAPTDSTPNYKFYCNLNLTLFMGLEEQFA</sequence>
<keyword evidence="2" id="KW-1185">Reference proteome</keyword>
<accession>A0A1Q2U2V1</accession>
<evidence type="ECO:0000313" key="2">
    <source>
        <dbReference type="Proteomes" id="UP000221243"/>
    </source>
</evidence>
<dbReference type="RefSeq" id="YP_009599367.1">
    <property type="nucleotide sequence ID" value="NC_041916.1"/>
</dbReference>
<dbReference type="OrthoDB" id="11907at10239"/>
<organism evidence="1 2">
    <name type="scientific">Vibrio phage pTD1</name>
    <dbReference type="NCBI Taxonomy" id="1938577"/>
    <lineage>
        <taxon>Viruses</taxon>
        <taxon>Duplodnaviria</taxon>
        <taxon>Heunggongvirae</taxon>
        <taxon>Uroviricota</taxon>
        <taxon>Caudoviricetes</taxon>
        <taxon>Chimalliviridae</taxon>
        <taxon>Gorgonvirinae</taxon>
        <taxon>Tidunavirus</taxon>
        <taxon>Tidunavirus pTD1</taxon>
    </lineage>
</organism>
<dbReference type="EMBL" id="AP017972">
    <property type="protein sequence ID" value="BAW98289.1"/>
    <property type="molecule type" value="Genomic_DNA"/>
</dbReference>
<dbReference type="KEGG" id="vg:40075096"/>
<evidence type="ECO:0000313" key="1">
    <source>
        <dbReference type="EMBL" id="BAW98289.1"/>
    </source>
</evidence>
<dbReference type="Proteomes" id="UP000221243">
    <property type="component" value="Segment"/>
</dbReference>
<dbReference type="GeneID" id="40075096"/>
<protein>
    <submittedName>
        <fullName evidence="1">Phage protein</fullName>
    </submittedName>
</protein>
<reference evidence="1 2" key="1">
    <citation type="submission" date="2017-01" db="EMBL/GenBank/DDBJ databases">
        <title>Complete Genome Sequence of Vibrio Parahaemolyticus Bacteriophage pTD1.</title>
        <authorList>
            <person name="Midorikawa Y."/>
            <person name="Sano M."/>
        </authorList>
    </citation>
    <scope>NUCLEOTIDE SEQUENCE [LARGE SCALE GENOMIC DNA]</scope>
    <source>
        <strain evidence="1">PTD1</strain>
    </source>
</reference>
<proteinExistence type="predicted"/>